<keyword evidence="3" id="KW-0238">DNA-binding</keyword>
<dbReference type="Gene3D" id="1.10.10.10">
    <property type="entry name" value="Winged helix-like DNA-binding domain superfamily/Winged helix DNA-binding domain"/>
    <property type="match status" value="1"/>
</dbReference>
<dbReference type="InterPro" id="IPR036388">
    <property type="entry name" value="WH-like_DNA-bd_sf"/>
</dbReference>
<dbReference type="SUPFAM" id="SSF53850">
    <property type="entry name" value="Periplasmic binding protein-like II"/>
    <property type="match status" value="1"/>
</dbReference>
<dbReference type="Proteomes" id="UP000003178">
    <property type="component" value="Unassembled WGS sequence"/>
</dbReference>
<dbReference type="RefSeq" id="WP_006440581.1">
    <property type="nucleotide sequence ID" value="NZ_DS995358.1"/>
</dbReference>
<dbReference type="GO" id="GO:0032993">
    <property type="term" value="C:protein-DNA complex"/>
    <property type="evidence" value="ECO:0007669"/>
    <property type="project" value="TreeGrafter"/>
</dbReference>
<comment type="caution">
    <text evidence="6">The sequence shown here is derived from an EMBL/GenBank/DDBJ whole genome shotgun (WGS) entry which is preliminary data.</text>
</comment>
<dbReference type="Pfam" id="PF00126">
    <property type="entry name" value="HTH_1"/>
    <property type="match status" value="1"/>
</dbReference>
<dbReference type="HOGENOM" id="CLU_039613_6_2_9"/>
<dbReference type="PANTHER" id="PTHR30346:SF28">
    <property type="entry name" value="HTH-TYPE TRANSCRIPTIONAL REGULATOR CYNR"/>
    <property type="match status" value="1"/>
</dbReference>
<reference evidence="6 7" key="2">
    <citation type="submission" date="2008-10" db="EMBL/GenBank/DDBJ databases">
        <title>Draft genome sequence of Clostridium hiranonis (DSM 13275).</title>
        <authorList>
            <person name="Sudarsanam P."/>
            <person name="Ley R."/>
            <person name="Guruge J."/>
            <person name="Turnbaugh P.J."/>
            <person name="Mahowald M."/>
            <person name="Liep D."/>
            <person name="Gordon J."/>
        </authorList>
    </citation>
    <scope>NUCLEOTIDE SEQUENCE [LARGE SCALE GENOMIC DNA]</scope>
    <source>
        <strain evidence="6 7">DSM 13275</strain>
    </source>
</reference>
<dbReference type="PANTHER" id="PTHR30346">
    <property type="entry name" value="TRANSCRIPTIONAL DUAL REGULATOR HCAR-RELATED"/>
    <property type="match status" value="1"/>
</dbReference>
<dbReference type="PRINTS" id="PR00039">
    <property type="entry name" value="HTHLYSR"/>
</dbReference>
<evidence type="ECO:0000259" key="5">
    <source>
        <dbReference type="PROSITE" id="PS50931"/>
    </source>
</evidence>
<comment type="similarity">
    <text evidence="1">Belongs to the LysR transcriptional regulatory family.</text>
</comment>
<dbReference type="OrthoDB" id="1652954at2"/>
<evidence type="ECO:0000313" key="6">
    <source>
        <dbReference type="EMBL" id="EEA84641.1"/>
    </source>
</evidence>
<dbReference type="FunFam" id="1.10.10.10:FF:000001">
    <property type="entry name" value="LysR family transcriptional regulator"/>
    <property type="match status" value="1"/>
</dbReference>
<name>B6G0R5_PEPHT</name>
<dbReference type="eggNOG" id="COG0583">
    <property type="taxonomic scope" value="Bacteria"/>
</dbReference>
<feature type="domain" description="HTH lysR-type" evidence="5">
    <location>
        <begin position="1"/>
        <end position="58"/>
    </location>
</feature>
<dbReference type="GO" id="GO:0003677">
    <property type="term" value="F:DNA binding"/>
    <property type="evidence" value="ECO:0007669"/>
    <property type="project" value="UniProtKB-KW"/>
</dbReference>
<keyword evidence="4" id="KW-0804">Transcription</keyword>
<organism evidence="6 7">
    <name type="scientific">Peptacetobacter hiranonis (strain DSM 13275 / JCM 10541 / KCTC 15199 / TO-931)</name>
    <name type="common">Clostridium hiranonis</name>
    <dbReference type="NCBI Taxonomy" id="500633"/>
    <lineage>
        <taxon>Bacteria</taxon>
        <taxon>Bacillati</taxon>
        <taxon>Bacillota</taxon>
        <taxon>Clostridia</taxon>
        <taxon>Peptostreptococcales</taxon>
        <taxon>Peptostreptococcaceae</taxon>
        <taxon>Peptacetobacter</taxon>
    </lineage>
</organism>
<dbReference type="EMBL" id="ABWP01000068">
    <property type="protein sequence ID" value="EEA84641.1"/>
    <property type="molecule type" value="Genomic_DNA"/>
</dbReference>
<accession>B6G0R5</accession>
<dbReference type="Pfam" id="PF03466">
    <property type="entry name" value="LysR_substrate"/>
    <property type="match status" value="1"/>
</dbReference>
<dbReference type="SUPFAM" id="SSF46785">
    <property type="entry name" value="Winged helix' DNA-binding domain"/>
    <property type="match status" value="1"/>
</dbReference>
<evidence type="ECO:0000313" key="7">
    <source>
        <dbReference type="Proteomes" id="UP000003178"/>
    </source>
</evidence>
<gene>
    <name evidence="6" type="ORF">CLOHIR_01721</name>
</gene>
<dbReference type="PROSITE" id="PS50931">
    <property type="entry name" value="HTH_LYSR"/>
    <property type="match status" value="1"/>
</dbReference>
<dbReference type="STRING" id="500633.CLOHIR_01721"/>
<dbReference type="GO" id="GO:0003700">
    <property type="term" value="F:DNA-binding transcription factor activity"/>
    <property type="evidence" value="ECO:0007669"/>
    <property type="project" value="InterPro"/>
</dbReference>
<proteinExistence type="inferred from homology"/>
<keyword evidence="2" id="KW-0805">Transcription regulation</keyword>
<dbReference type="InterPro" id="IPR005119">
    <property type="entry name" value="LysR_subst-bd"/>
</dbReference>
<evidence type="ECO:0000256" key="1">
    <source>
        <dbReference type="ARBA" id="ARBA00009437"/>
    </source>
</evidence>
<dbReference type="AlphaFoldDB" id="B6G0R5"/>
<keyword evidence="7" id="KW-1185">Reference proteome</keyword>
<protein>
    <submittedName>
        <fullName evidence="6">Transcriptional regulator, LysR family</fullName>
    </submittedName>
</protein>
<dbReference type="InterPro" id="IPR036390">
    <property type="entry name" value="WH_DNA-bd_sf"/>
</dbReference>
<sequence length="296" mass="33849">MNLYHLKYFVTLAHLEHYTKAAEQLSITQPSLSHAIASLEREINIRLFEKEGRNVVLTRAGKNFLTDIEKALALIDESINSIHLSEIGEGCIDIAFHKNMAASFIPNLARKFLNEHTGKNIDFKFHYDSESTEELIKGLYSKNFDFIFCSNKINEKNIEYIPVFKQRAVLLVPEGHPLADKESVSIDETLEYNHILYTKNHTLSEKLSSYFNKKESQTTISYKTEDVNVITPLVAGNFGISIVPENNSINLTGVKSVEISDLDWQNTVYMAYLKSSYEIPLINDFKKFIEENTINL</sequence>
<reference evidence="6 7" key="1">
    <citation type="submission" date="2008-09" db="EMBL/GenBank/DDBJ databases">
        <authorList>
            <person name="Fulton L."/>
            <person name="Clifton S."/>
            <person name="Fulton B."/>
            <person name="Xu J."/>
            <person name="Minx P."/>
            <person name="Pepin K.H."/>
            <person name="Johnson M."/>
            <person name="Thiruvilangam P."/>
            <person name="Bhonagiri V."/>
            <person name="Nash W.E."/>
            <person name="Mardis E.R."/>
            <person name="Wilson R.K."/>
        </authorList>
    </citation>
    <scope>NUCLEOTIDE SEQUENCE [LARGE SCALE GENOMIC DNA]</scope>
    <source>
        <strain evidence="6 7">DSM 13275</strain>
    </source>
</reference>
<evidence type="ECO:0000256" key="3">
    <source>
        <dbReference type="ARBA" id="ARBA00023125"/>
    </source>
</evidence>
<evidence type="ECO:0000256" key="2">
    <source>
        <dbReference type="ARBA" id="ARBA00023015"/>
    </source>
</evidence>
<dbReference type="InterPro" id="IPR000847">
    <property type="entry name" value="LysR_HTH_N"/>
</dbReference>
<evidence type="ECO:0000256" key="4">
    <source>
        <dbReference type="ARBA" id="ARBA00023163"/>
    </source>
</evidence>
<dbReference type="Gene3D" id="3.40.190.290">
    <property type="match status" value="1"/>
</dbReference>